<dbReference type="PROSITE" id="PS50893">
    <property type="entry name" value="ABC_TRANSPORTER_2"/>
    <property type="match status" value="1"/>
</dbReference>
<dbReference type="GO" id="GO:0015421">
    <property type="term" value="F:ABC-type oligopeptide transporter activity"/>
    <property type="evidence" value="ECO:0007669"/>
    <property type="project" value="TreeGrafter"/>
</dbReference>
<keyword evidence="3 6" id="KW-1133">Transmembrane helix</keyword>
<evidence type="ECO:0000259" key="8">
    <source>
        <dbReference type="PROSITE" id="PS50929"/>
    </source>
</evidence>
<evidence type="ECO:0000313" key="10">
    <source>
        <dbReference type="Proteomes" id="UP000037773"/>
    </source>
</evidence>
<dbReference type="Pfam" id="PF00005">
    <property type="entry name" value="ABC_tran"/>
    <property type="match status" value="1"/>
</dbReference>
<dbReference type="InterPro" id="IPR017871">
    <property type="entry name" value="ABC_transporter-like_CS"/>
</dbReference>
<dbReference type="GO" id="GO:0016887">
    <property type="term" value="F:ATP hydrolysis activity"/>
    <property type="evidence" value="ECO:0007669"/>
    <property type="project" value="InterPro"/>
</dbReference>
<dbReference type="SUPFAM" id="SSF90123">
    <property type="entry name" value="ABC transporter transmembrane region"/>
    <property type="match status" value="1"/>
</dbReference>
<evidence type="ECO:0000256" key="5">
    <source>
        <dbReference type="SAM" id="MobiDB-lite"/>
    </source>
</evidence>
<comment type="caution">
    <text evidence="9">The sequence shown here is derived from an EMBL/GenBank/DDBJ whole genome shotgun (WGS) entry which is preliminary data.</text>
</comment>
<dbReference type="Gene3D" id="1.20.1560.10">
    <property type="entry name" value="ABC transporter type 1, transmembrane domain"/>
    <property type="match status" value="1"/>
</dbReference>
<dbReference type="InterPro" id="IPR039421">
    <property type="entry name" value="Type_1_exporter"/>
</dbReference>
<dbReference type="Proteomes" id="UP000037773">
    <property type="component" value="Unassembled WGS sequence"/>
</dbReference>
<evidence type="ECO:0000256" key="2">
    <source>
        <dbReference type="ARBA" id="ARBA00022692"/>
    </source>
</evidence>
<dbReference type="GO" id="GO:0005524">
    <property type="term" value="F:ATP binding"/>
    <property type="evidence" value="ECO:0007669"/>
    <property type="project" value="InterPro"/>
</dbReference>
<feature type="region of interest" description="Disordered" evidence="5">
    <location>
        <begin position="326"/>
        <end position="347"/>
    </location>
</feature>
<dbReference type="FunFam" id="3.40.50.300:FF:002966">
    <property type="entry name" value="ABC-type multidrug transport system fused ATPase/permease subunit"/>
    <property type="match status" value="1"/>
</dbReference>
<feature type="compositionally biased region" description="Basic and acidic residues" evidence="5">
    <location>
        <begin position="331"/>
        <end position="342"/>
    </location>
</feature>
<sequence length="610" mass="64912">MQIQDLPFPDPGAPDARSGPRFLWWLFRNQLSGQLKSLAWGLLHFASVASLPFCVGVAVQAAVDRSGGRLALAGGLMALACAGNAVGDTFLHRAAVTNWITAAARVQQLLARKAAALGSALTRRVAAGEVVAVSTGDVEKIGWFVEALSRFTAAAVTIVLVCVGLVVYQPALGVVVAVGLPVLAIAVLPLLPRATRRADVQREKAGRATELASDTVAGLRVLRGIGGEELFLDRYRRASQEVRHAAVRSARMWALIAAIQVLLPGILLITVVWYGVHLAREGRIAVGELVTVYSSVMVLTYPLRHLEEIAMAYSFSRPSAKRASRVLSLERATDTTGSRDAENPSGDLYDPATGLLAPAGRLTAVVCGDPDAAGRLAERLGGHASEQGAPVLLGGVPLDELPLDSARRAVLVQDKDPVLLSGTLRELLDVPASGAVDPRDALDAARCGDVLAALVQGSVDAADPMDARITERGRSLSGGQRQRLALARSLVTDPEVLVLDEPTSAVDSHTEARIAQGVRELRARRTTVVFTSSPLLLDRADRVVFLHDGAVAAVGDHRELVRAEPRYRAVVTRETEDEAARAGVPGEDGFLREDEVLHRLEQLEEIEETA</sequence>
<keyword evidence="4 6" id="KW-0472">Membrane</keyword>
<name>A0A0M9X855_9ACTN</name>
<feature type="transmembrane region" description="Helical" evidence="6">
    <location>
        <begin position="147"/>
        <end position="168"/>
    </location>
</feature>
<dbReference type="PROSITE" id="PS50929">
    <property type="entry name" value="ABC_TM1F"/>
    <property type="match status" value="1"/>
</dbReference>
<organism evidence="9 10">
    <name type="scientific">Streptomyces caelestis</name>
    <dbReference type="NCBI Taxonomy" id="36816"/>
    <lineage>
        <taxon>Bacteria</taxon>
        <taxon>Bacillati</taxon>
        <taxon>Actinomycetota</taxon>
        <taxon>Actinomycetes</taxon>
        <taxon>Kitasatosporales</taxon>
        <taxon>Streptomycetaceae</taxon>
        <taxon>Streptomyces</taxon>
    </lineage>
</organism>
<feature type="transmembrane region" description="Helical" evidence="6">
    <location>
        <begin position="38"/>
        <end position="59"/>
    </location>
</feature>
<gene>
    <name evidence="9" type="ORF">ADK41_18475</name>
</gene>
<dbReference type="AlphaFoldDB" id="A0A0M9X855"/>
<evidence type="ECO:0000256" key="3">
    <source>
        <dbReference type="ARBA" id="ARBA00022989"/>
    </source>
</evidence>
<dbReference type="CDD" id="cd07346">
    <property type="entry name" value="ABC_6TM_exporters"/>
    <property type="match status" value="1"/>
</dbReference>
<keyword evidence="2 6" id="KW-0812">Transmembrane</keyword>
<dbReference type="PATRIC" id="fig|36816.3.peg.4000"/>
<proteinExistence type="predicted"/>
<feature type="transmembrane region" description="Helical" evidence="6">
    <location>
        <begin position="174"/>
        <end position="192"/>
    </location>
</feature>
<evidence type="ECO:0000256" key="6">
    <source>
        <dbReference type="SAM" id="Phobius"/>
    </source>
</evidence>
<reference evidence="9 10" key="1">
    <citation type="submission" date="2015-07" db="EMBL/GenBank/DDBJ databases">
        <authorList>
            <person name="Noorani M."/>
        </authorList>
    </citation>
    <scope>NUCLEOTIDE SEQUENCE [LARGE SCALE GENOMIC DNA]</scope>
    <source>
        <strain evidence="9 10">NRRL B-24567</strain>
    </source>
</reference>
<dbReference type="SUPFAM" id="SSF52540">
    <property type="entry name" value="P-loop containing nucleoside triphosphate hydrolases"/>
    <property type="match status" value="1"/>
</dbReference>
<evidence type="ECO:0000313" key="9">
    <source>
        <dbReference type="EMBL" id="KOT37667.1"/>
    </source>
</evidence>
<dbReference type="OrthoDB" id="4966664at2"/>
<dbReference type="RefSeq" id="WP_030822466.1">
    <property type="nucleotide sequence ID" value="NZ_JBFBKA010000010.1"/>
</dbReference>
<dbReference type="InterPro" id="IPR003439">
    <property type="entry name" value="ABC_transporter-like_ATP-bd"/>
</dbReference>
<dbReference type="PANTHER" id="PTHR43394:SF1">
    <property type="entry name" value="ATP-BINDING CASSETTE SUB-FAMILY B MEMBER 10, MITOCHONDRIAL"/>
    <property type="match status" value="1"/>
</dbReference>
<dbReference type="InterPro" id="IPR027417">
    <property type="entry name" value="P-loop_NTPase"/>
</dbReference>
<dbReference type="GO" id="GO:0005886">
    <property type="term" value="C:plasma membrane"/>
    <property type="evidence" value="ECO:0007669"/>
    <property type="project" value="UniProtKB-SubCell"/>
</dbReference>
<dbReference type="PROSITE" id="PS00211">
    <property type="entry name" value="ABC_TRANSPORTER_1"/>
    <property type="match status" value="1"/>
</dbReference>
<dbReference type="Gene3D" id="3.40.50.300">
    <property type="entry name" value="P-loop containing nucleotide triphosphate hydrolases"/>
    <property type="match status" value="1"/>
</dbReference>
<comment type="subcellular location">
    <subcellularLocation>
        <location evidence="1">Cell membrane</location>
        <topology evidence="1">Multi-pass membrane protein</topology>
    </subcellularLocation>
</comment>
<dbReference type="Pfam" id="PF00664">
    <property type="entry name" value="ABC_membrane"/>
    <property type="match status" value="1"/>
</dbReference>
<evidence type="ECO:0000256" key="4">
    <source>
        <dbReference type="ARBA" id="ARBA00023136"/>
    </source>
</evidence>
<dbReference type="EMBL" id="LGCN01000196">
    <property type="protein sequence ID" value="KOT37667.1"/>
    <property type="molecule type" value="Genomic_DNA"/>
</dbReference>
<dbReference type="PANTHER" id="PTHR43394">
    <property type="entry name" value="ATP-DEPENDENT PERMEASE MDL1, MITOCHONDRIAL"/>
    <property type="match status" value="1"/>
</dbReference>
<feature type="domain" description="ABC transmembrane type-1" evidence="8">
    <location>
        <begin position="37"/>
        <end position="306"/>
    </location>
</feature>
<feature type="domain" description="ABC transporter" evidence="7">
    <location>
        <begin position="324"/>
        <end position="573"/>
    </location>
</feature>
<accession>A0A0M9X855</accession>
<evidence type="ECO:0000256" key="1">
    <source>
        <dbReference type="ARBA" id="ARBA00004651"/>
    </source>
</evidence>
<feature type="transmembrane region" description="Helical" evidence="6">
    <location>
        <begin position="253"/>
        <end position="276"/>
    </location>
</feature>
<keyword evidence="10" id="KW-1185">Reference proteome</keyword>
<dbReference type="InterPro" id="IPR011527">
    <property type="entry name" value="ABC1_TM_dom"/>
</dbReference>
<evidence type="ECO:0000259" key="7">
    <source>
        <dbReference type="PROSITE" id="PS50893"/>
    </source>
</evidence>
<dbReference type="InterPro" id="IPR036640">
    <property type="entry name" value="ABC1_TM_sf"/>
</dbReference>
<protein>
    <submittedName>
        <fullName evidence="9">ABC transporter permease</fullName>
    </submittedName>
</protein>